<evidence type="ECO:0000313" key="3">
    <source>
        <dbReference type="Proteomes" id="UP001176941"/>
    </source>
</evidence>
<organism evidence="2 3">
    <name type="scientific">Rangifer tarandus platyrhynchus</name>
    <name type="common">Svalbard reindeer</name>
    <dbReference type="NCBI Taxonomy" id="3082113"/>
    <lineage>
        <taxon>Eukaryota</taxon>
        <taxon>Metazoa</taxon>
        <taxon>Chordata</taxon>
        <taxon>Craniata</taxon>
        <taxon>Vertebrata</taxon>
        <taxon>Euteleostomi</taxon>
        <taxon>Mammalia</taxon>
        <taxon>Eutheria</taxon>
        <taxon>Laurasiatheria</taxon>
        <taxon>Artiodactyla</taxon>
        <taxon>Ruminantia</taxon>
        <taxon>Pecora</taxon>
        <taxon>Cervidae</taxon>
        <taxon>Odocoileinae</taxon>
        <taxon>Rangifer</taxon>
    </lineage>
</organism>
<proteinExistence type="predicted"/>
<reference evidence="2" key="1">
    <citation type="submission" date="2023-04" db="EMBL/GenBank/DDBJ databases">
        <authorList>
            <consortium name="ELIXIR-Norway"/>
        </authorList>
    </citation>
    <scope>NUCLEOTIDE SEQUENCE [LARGE SCALE GENOMIC DNA]</scope>
</reference>
<accession>A0ABN8Y9P1</accession>
<keyword evidence="3" id="KW-1185">Reference proteome</keyword>
<protein>
    <submittedName>
        <fullName evidence="2">Uncharacterized protein</fullName>
    </submittedName>
</protein>
<name>A0ABN8Y9P1_RANTA</name>
<sequence length="184" mass="19602">MRDFTVVFPVSFGTGNQNGFVEVVHVRADPLRGCIPQQGQPPGRVRPGPQAPRPSLVGEKEGGSGGTCETPGPAPEPRCPGPQAALARGWGCHREQPSGPWKAPRVLLLQRPPARAFTRLGVRRGWGCRFPRAGVLPAAATPARQRAGSLASAEAEAPPPREPSRRRRLCKTVSHEAAWASCSC</sequence>
<dbReference type="EMBL" id="OX459952">
    <property type="protein sequence ID" value="CAI9158272.1"/>
    <property type="molecule type" value="Genomic_DNA"/>
</dbReference>
<feature type="region of interest" description="Disordered" evidence="1">
    <location>
        <begin position="144"/>
        <end position="168"/>
    </location>
</feature>
<dbReference type="Proteomes" id="UP001176941">
    <property type="component" value="Chromosome 16"/>
</dbReference>
<evidence type="ECO:0000313" key="2">
    <source>
        <dbReference type="EMBL" id="CAI9158272.1"/>
    </source>
</evidence>
<gene>
    <name evidence="2" type="ORF">MRATA1EN1_LOCUS7234</name>
</gene>
<evidence type="ECO:0000256" key="1">
    <source>
        <dbReference type="SAM" id="MobiDB-lite"/>
    </source>
</evidence>
<feature type="region of interest" description="Disordered" evidence="1">
    <location>
        <begin position="33"/>
        <end position="94"/>
    </location>
</feature>
<feature type="compositionally biased region" description="Low complexity" evidence="1">
    <location>
        <begin position="36"/>
        <end position="48"/>
    </location>
</feature>